<accession>A0A916Y454</accession>
<evidence type="ECO:0000259" key="1">
    <source>
        <dbReference type="Pfam" id="PF04230"/>
    </source>
</evidence>
<evidence type="ECO:0000313" key="2">
    <source>
        <dbReference type="EMBL" id="GGD30264.1"/>
    </source>
</evidence>
<dbReference type="AlphaFoldDB" id="A0A916Y454"/>
<sequence>MKIGILTYHHVINDGAVLQTLGHVKTLKEMYPTATIEVIDYRHKTIEKIEKREAFKSLIKLKKGAFSKIKKYYSFKKFVNELLPLTEEKLISDDVEEAVKFINRQNYDYVIVGSDEVWKLLDRKYARQFPNIYWLPEGIKAKRIASAASANGSNPKLLQNSEIKNQAKNIVNNFHAIAVRDQYTLNLIKSLEVDAPLYQVPDPTFGVDWHASGVKEKLEKVGVDFTRKRFALNLSSNNSEFAKASEQIYHYAKQNNIQLVGIGQYNKFCEMNFSDVLNSLEWATCYQYFDFCVTDRFHSTIFSIKNKVPFLVIESEKKYPTEHRGKIVDLLSKINKLQYHQFYNDSIDFKLLITDLIESHKIDDFDSIILDLKNQFRTYLLNVIK</sequence>
<keyword evidence="3" id="KW-1185">Reference proteome</keyword>
<dbReference type="RefSeq" id="WP_188362479.1">
    <property type="nucleotide sequence ID" value="NZ_BMFG01000007.1"/>
</dbReference>
<dbReference type="EMBL" id="BMFG01000007">
    <property type="protein sequence ID" value="GGD30264.1"/>
    <property type="molecule type" value="Genomic_DNA"/>
</dbReference>
<comment type="caution">
    <text evidence="2">The sequence shown here is derived from an EMBL/GenBank/DDBJ whole genome shotgun (WGS) entry which is preliminary data.</text>
</comment>
<gene>
    <name evidence="2" type="ORF">GCM10011343_20580</name>
</gene>
<protein>
    <recommendedName>
        <fullName evidence="1">Polysaccharide pyruvyl transferase domain-containing protein</fullName>
    </recommendedName>
</protein>
<dbReference type="Proteomes" id="UP000625735">
    <property type="component" value="Unassembled WGS sequence"/>
</dbReference>
<evidence type="ECO:0000313" key="3">
    <source>
        <dbReference type="Proteomes" id="UP000625735"/>
    </source>
</evidence>
<proteinExistence type="predicted"/>
<reference evidence="2" key="1">
    <citation type="journal article" date="2014" name="Int. J. Syst. Evol. Microbiol.">
        <title>Complete genome sequence of Corynebacterium casei LMG S-19264T (=DSM 44701T), isolated from a smear-ripened cheese.</title>
        <authorList>
            <consortium name="US DOE Joint Genome Institute (JGI-PGF)"/>
            <person name="Walter F."/>
            <person name="Albersmeier A."/>
            <person name="Kalinowski J."/>
            <person name="Ruckert C."/>
        </authorList>
    </citation>
    <scope>NUCLEOTIDE SEQUENCE</scope>
    <source>
        <strain evidence="2">CGMCC 1.12506</strain>
    </source>
</reference>
<name>A0A916Y454_9FLAO</name>
<dbReference type="InterPro" id="IPR007345">
    <property type="entry name" value="Polysacch_pyruvyl_Trfase"/>
</dbReference>
<feature type="domain" description="Polysaccharide pyruvyl transferase" evidence="1">
    <location>
        <begin position="15"/>
        <end position="314"/>
    </location>
</feature>
<organism evidence="2 3">
    <name type="scientific">Flavobacterium orientale</name>
    <dbReference type="NCBI Taxonomy" id="1756020"/>
    <lineage>
        <taxon>Bacteria</taxon>
        <taxon>Pseudomonadati</taxon>
        <taxon>Bacteroidota</taxon>
        <taxon>Flavobacteriia</taxon>
        <taxon>Flavobacteriales</taxon>
        <taxon>Flavobacteriaceae</taxon>
        <taxon>Flavobacterium</taxon>
    </lineage>
</organism>
<reference evidence="2" key="2">
    <citation type="submission" date="2020-09" db="EMBL/GenBank/DDBJ databases">
        <authorList>
            <person name="Sun Q."/>
            <person name="Zhou Y."/>
        </authorList>
    </citation>
    <scope>NUCLEOTIDE SEQUENCE</scope>
    <source>
        <strain evidence="2">CGMCC 1.12506</strain>
    </source>
</reference>
<dbReference type="Pfam" id="PF04230">
    <property type="entry name" value="PS_pyruv_trans"/>
    <property type="match status" value="1"/>
</dbReference>